<dbReference type="EMBL" id="AYKW01000024">
    <property type="protein sequence ID" value="PIL28344.1"/>
    <property type="molecule type" value="Genomic_DNA"/>
</dbReference>
<name>A0A2G8S3N4_9APHY</name>
<feature type="region of interest" description="Disordered" evidence="1">
    <location>
        <begin position="22"/>
        <end position="61"/>
    </location>
</feature>
<sequence>MPHSMTHDLVLRYFDDPLAPDKKWPEDDKAISRAGVMPANNRMGSNNHRHGDGSKRKVADGVEHPLCPRTWRARCKLGVLPR</sequence>
<organism evidence="2 3">
    <name type="scientific">Ganoderma sinense ZZ0214-1</name>
    <dbReference type="NCBI Taxonomy" id="1077348"/>
    <lineage>
        <taxon>Eukaryota</taxon>
        <taxon>Fungi</taxon>
        <taxon>Dikarya</taxon>
        <taxon>Basidiomycota</taxon>
        <taxon>Agaricomycotina</taxon>
        <taxon>Agaricomycetes</taxon>
        <taxon>Polyporales</taxon>
        <taxon>Polyporaceae</taxon>
        <taxon>Ganoderma</taxon>
    </lineage>
</organism>
<dbReference type="Proteomes" id="UP000230002">
    <property type="component" value="Unassembled WGS sequence"/>
</dbReference>
<gene>
    <name evidence="2" type="ORF">GSI_09495</name>
</gene>
<keyword evidence="3" id="KW-1185">Reference proteome</keyword>
<feature type="compositionally biased region" description="Basic and acidic residues" evidence="1">
    <location>
        <begin position="49"/>
        <end position="61"/>
    </location>
</feature>
<dbReference type="AlphaFoldDB" id="A0A2G8S3N4"/>
<evidence type="ECO:0000256" key="1">
    <source>
        <dbReference type="SAM" id="MobiDB-lite"/>
    </source>
</evidence>
<reference evidence="2 3" key="1">
    <citation type="journal article" date="2015" name="Sci. Rep.">
        <title>Chromosome-level genome map provides insights into diverse defense mechanisms in the medicinal fungus Ganoderma sinense.</title>
        <authorList>
            <person name="Zhu Y."/>
            <person name="Xu J."/>
            <person name="Sun C."/>
            <person name="Zhou S."/>
            <person name="Xu H."/>
            <person name="Nelson D.R."/>
            <person name="Qian J."/>
            <person name="Song J."/>
            <person name="Luo H."/>
            <person name="Xiang L."/>
            <person name="Li Y."/>
            <person name="Xu Z."/>
            <person name="Ji A."/>
            <person name="Wang L."/>
            <person name="Lu S."/>
            <person name="Hayward A."/>
            <person name="Sun W."/>
            <person name="Li X."/>
            <person name="Schwartz D.C."/>
            <person name="Wang Y."/>
            <person name="Chen S."/>
        </authorList>
    </citation>
    <scope>NUCLEOTIDE SEQUENCE [LARGE SCALE GENOMIC DNA]</scope>
    <source>
        <strain evidence="2 3">ZZ0214-1</strain>
    </source>
</reference>
<accession>A0A2G8S3N4</accession>
<proteinExistence type="predicted"/>
<comment type="caution">
    <text evidence="2">The sequence shown here is derived from an EMBL/GenBank/DDBJ whole genome shotgun (WGS) entry which is preliminary data.</text>
</comment>
<protein>
    <submittedName>
        <fullName evidence="2">Uncharacterized protein</fullName>
    </submittedName>
</protein>
<evidence type="ECO:0000313" key="3">
    <source>
        <dbReference type="Proteomes" id="UP000230002"/>
    </source>
</evidence>
<evidence type="ECO:0000313" key="2">
    <source>
        <dbReference type="EMBL" id="PIL28344.1"/>
    </source>
</evidence>
<feature type="compositionally biased region" description="Basic and acidic residues" evidence="1">
    <location>
        <begin position="22"/>
        <end position="31"/>
    </location>
</feature>